<dbReference type="InterPro" id="IPR018060">
    <property type="entry name" value="HTH_AraC"/>
</dbReference>
<keyword evidence="6" id="KW-1185">Reference proteome</keyword>
<proteinExistence type="predicted"/>
<keyword evidence="3" id="KW-0804">Transcription</keyword>
<dbReference type="EMBL" id="CP094326">
    <property type="protein sequence ID" value="UNZ00322.1"/>
    <property type="molecule type" value="Genomic_DNA"/>
</dbReference>
<dbReference type="SMART" id="SM00342">
    <property type="entry name" value="HTH_ARAC"/>
    <property type="match status" value="1"/>
</dbReference>
<name>A0ABY3YR64_9FLAO</name>
<evidence type="ECO:0000313" key="5">
    <source>
        <dbReference type="EMBL" id="UNZ00322.1"/>
    </source>
</evidence>
<organism evidence="5 6">
    <name type="scientific">Zhouia spongiae</name>
    <dbReference type="NCBI Taxonomy" id="2202721"/>
    <lineage>
        <taxon>Bacteria</taxon>
        <taxon>Pseudomonadati</taxon>
        <taxon>Bacteroidota</taxon>
        <taxon>Flavobacteriia</taxon>
        <taxon>Flavobacteriales</taxon>
        <taxon>Flavobacteriaceae</taxon>
        <taxon>Zhouia</taxon>
    </lineage>
</organism>
<dbReference type="PANTHER" id="PTHR46796">
    <property type="entry name" value="HTH-TYPE TRANSCRIPTIONAL ACTIVATOR RHAS-RELATED"/>
    <property type="match status" value="1"/>
</dbReference>
<evidence type="ECO:0000256" key="3">
    <source>
        <dbReference type="ARBA" id="ARBA00023163"/>
    </source>
</evidence>
<dbReference type="RefSeq" id="WP_242938689.1">
    <property type="nucleotide sequence ID" value="NZ_CP094326.1"/>
</dbReference>
<keyword evidence="1" id="KW-0805">Transcription regulation</keyword>
<dbReference type="Pfam" id="PF12833">
    <property type="entry name" value="HTH_18"/>
    <property type="match status" value="1"/>
</dbReference>
<reference evidence="5 6" key="1">
    <citation type="journal article" date="2018" name="Int. J. Syst. Evol. Microbiol.">
        <title>Zhouia spongiae sp. nov., isolated from a marine sponge.</title>
        <authorList>
            <person name="Zhuang L."/>
            <person name="Lin B."/>
            <person name="Qin F."/>
            <person name="Luo L."/>
        </authorList>
    </citation>
    <scope>NUCLEOTIDE SEQUENCE [LARGE SCALE GENOMIC DNA]</scope>
    <source>
        <strain evidence="5 6">HN-Y44</strain>
    </source>
</reference>
<keyword evidence="2" id="KW-0238">DNA-binding</keyword>
<sequence>MNLYSEHQLKHKSRFVNKIWALDNSLEKTQIHNLNILPNGCFNFALLVGNGARVYLKNEKYRFNQGIYLCSQLTEYITLTLLENSKLVLVQLNPWYFSYHPQSDFKNFVDTISESVPNNKLFGKDISLNASSVLEDVIETTENYFLNFEKHNSEQNAIEVICRKIIADNGNCKIAAILKNSGYSDRWIQSSFKKATGLTPKQFSKIIQFRNSVDEIAFNEQKDSLTSVGYKSGYNDQSHFINNFYQFSKITPGKFDPDNYVLSFKE</sequence>
<feature type="domain" description="HTH araC/xylS-type" evidence="4">
    <location>
        <begin position="155"/>
        <end position="258"/>
    </location>
</feature>
<dbReference type="Proteomes" id="UP000829476">
    <property type="component" value="Chromosome"/>
</dbReference>
<evidence type="ECO:0000256" key="1">
    <source>
        <dbReference type="ARBA" id="ARBA00023015"/>
    </source>
</evidence>
<dbReference type="InterPro" id="IPR050204">
    <property type="entry name" value="AraC_XylS_family_regulators"/>
</dbReference>
<dbReference type="PROSITE" id="PS01124">
    <property type="entry name" value="HTH_ARAC_FAMILY_2"/>
    <property type="match status" value="1"/>
</dbReference>
<gene>
    <name evidence="5" type="ORF">MQE36_08280</name>
</gene>
<dbReference type="PANTHER" id="PTHR46796:SF13">
    <property type="entry name" value="HTH-TYPE TRANSCRIPTIONAL ACTIVATOR RHAS"/>
    <property type="match status" value="1"/>
</dbReference>
<evidence type="ECO:0000256" key="2">
    <source>
        <dbReference type="ARBA" id="ARBA00023125"/>
    </source>
</evidence>
<protein>
    <submittedName>
        <fullName evidence="5">Helix-turn-helix domain-containing protein</fullName>
    </submittedName>
</protein>
<accession>A0ABY3YR64</accession>
<evidence type="ECO:0000259" key="4">
    <source>
        <dbReference type="PROSITE" id="PS01124"/>
    </source>
</evidence>
<dbReference type="Gene3D" id="1.10.10.60">
    <property type="entry name" value="Homeodomain-like"/>
    <property type="match status" value="1"/>
</dbReference>
<evidence type="ECO:0000313" key="6">
    <source>
        <dbReference type="Proteomes" id="UP000829476"/>
    </source>
</evidence>